<evidence type="ECO:0000256" key="3">
    <source>
        <dbReference type="ARBA" id="ARBA00022692"/>
    </source>
</evidence>
<dbReference type="PANTHER" id="PTHR30572:SF4">
    <property type="entry name" value="ABC TRANSPORTER PERMEASE YTRF"/>
    <property type="match status" value="1"/>
</dbReference>
<feature type="transmembrane region" description="Helical" evidence="7">
    <location>
        <begin position="314"/>
        <end position="338"/>
    </location>
</feature>
<feature type="transmembrane region" description="Helical" evidence="7">
    <location>
        <begin position="268"/>
        <end position="293"/>
    </location>
</feature>
<name>A0ABW1KPD4_9ACTN</name>
<keyword evidence="5 7" id="KW-0472">Membrane</keyword>
<evidence type="ECO:0000256" key="5">
    <source>
        <dbReference type="ARBA" id="ARBA00023136"/>
    </source>
</evidence>
<keyword evidence="2" id="KW-1003">Cell membrane</keyword>
<feature type="transmembrane region" description="Helical" evidence="7">
    <location>
        <begin position="21"/>
        <end position="41"/>
    </location>
</feature>
<dbReference type="Pfam" id="PF02687">
    <property type="entry name" value="FtsX"/>
    <property type="match status" value="1"/>
</dbReference>
<dbReference type="InterPro" id="IPR025857">
    <property type="entry name" value="MacB_PCD"/>
</dbReference>
<evidence type="ECO:0000256" key="1">
    <source>
        <dbReference type="ARBA" id="ARBA00004651"/>
    </source>
</evidence>
<dbReference type="Proteomes" id="UP001596203">
    <property type="component" value="Unassembled WGS sequence"/>
</dbReference>
<keyword evidence="11" id="KW-1185">Reference proteome</keyword>
<evidence type="ECO:0000313" key="11">
    <source>
        <dbReference type="Proteomes" id="UP001596203"/>
    </source>
</evidence>
<comment type="similarity">
    <text evidence="6">Belongs to the ABC-4 integral membrane protein family.</text>
</comment>
<evidence type="ECO:0000256" key="7">
    <source>
        <dbReference type="SAM" id="Phobius"/>
    </source>
</evidence>
<evidence type="ECO:0000313" key="10">
    <source>
        <dbReference type="EMBL" id="MFC6022992.1"/>
    </source>
</evidence>
<organism evidence="10 11">
    <name type="scientific">Plantactinospora solaniradicis</name>
    <dbReference type="NCBI Taxonomy" id="1723736"/>
    <lineage>
        <taxon>Bacteria</taxon>
        <taxon>Bacillati</taxon>
        <taxon>Actinomycetota</taxon>
        <taxon>Actinomycetes</taxon>
        <taxon>Micromonosporales</taxon>
        <taxon>Micromonosporaceae</taxon>
        <taxon>Plantactinospora</taxon>
    </lineage>
</organism>
<evidence type="ECO:0000259" key="8">
    <source>
        <dbReference type="Pfam" id="PF02687"/>
    </source>
</evidence>
<evidence type="ECO:0000256" key="2">
    <source>
        <dbReference type="ARBA" id="ARBA00022475"/>
    </source>
</evidence>
<feature type="transmembrane region" description="Helical" evidence="7">
    <location>
        <begin position="350"/>
        <end position="374"/>
    </location>
</feature>
<gene>
    <name evidence="10" type="ORF">ACFP2T_43435</name>
</gene>
<dbReference type="InterPro" id="IPR050250">
    <property type="entry name" value="Macrolide_Exporter_MacB"/>
</dbReference>
<reference evidence="11" key="1">
    <citation type="journal article" date="2019" name="Int. J. Syst. Evol. Microbiol.">
        <title>The Global Catalogue of Microorganisms (GCM) 10K type strain sequencing project: providing services to taxonomists for standard genome sequencing and annotation.</title>
        <authorList>
            <consortium name="The Broad Institute Genomics Platform"/>
            <consortium name="The Broad Institute Genome Sequencing Center for Infectious Disease"/>
            <person name="Wu L."/>
            <person name="Ma J."/>
        </authorList>
    </citation>
    <scope>NUCLEOTIDE SEQUENCE [LARGE SCALE GENOMIC DNA]</scope>
    <source>
        <strain evidence="11">ZS-35-S2</strain>
    </source>
</reference>
<proteinExistence type="inferred from homology"/>
<evidence type="ECO:0000259" key="9">
    <source>
        <dbReference type="Pfam" id="PF12704"/>
    </source>
</evidence>
<evidence type="ECO:0000256" key="6">
    <source>
        <dbReference type="ARBA" id="ARBA00038076"/>
    </source>
</evidence>
<evidence type="ECO:0000256" key="4">
    <source>
        <dbReference type="ARBA" id="ARBA00022989"/>
    </source>
</evidence>
<dbReference type="InterPro" id="IPR003838">
    <property type="entry name" value="ABC3_permease_C"/>
</dbReference>
<keyword evidence="3 7" id="KW-0812">Transmembrane</keyword>
<dbReference type="Pfam" id="PF12704">
    <property type="entry name" value="MacB_PCD"/>
    <property type="match status" value="1"/>
</dbReference>
<feature type="domain" description="MacB-like periplasmic core" evidence="9">
    <location>
        <begin position="22"/>
        <end position="230"/>
    </location>
</feature>
<keyword evidence="4 7" id="KW-1133">Transmembrane helix</keyword>
<dbReference type="EMBL" id="JBHSPR010000084">
    <property type="protein sequence ID" value="MFC6022992.1"/>
    <property type="molecule type" value="Genomic_DNA"/>
</dbReference>
<accession>A0ABW1KPD4</accession>
<dbReference type="PANTHER" id="PTHR30572">
    <property type="entry name" value="MEMBRANE COMPONENT OF TRANSPORTER-RELATED"/>
    <property type="match status" value="1"/>
</dbReference>
<protein>
    <submittedName>
        <fullName evidence="10">ABC transporter permease</fullName>
    </submittedName>
</protein>
<comment type="caution">
    <text evidence="10">The sequence shown here is derived from an EMBL/GenBank/DDBJ whole genome shotgun (WGS) entry which is preliminary data.</text>
</comment>
<sequence length="390" mass="39709">MAPRDVARVGAAGLRTRPTRALLSALGIAIGIAAMIAVVGISSSSREQLDRQLAALGTNLLTVSTGQNPQGQDSKLPAEAEAMIARIGPVTATSATGLVGNARVYRSDRIPSVETNGLIGLAARVTLPQTVGATLRNGTWLNGVTGRYPAAVLGADAAERLGIGRASPEAEILVGGERFAVIGVLNPVPLVPTLDTAVLIGWEIATDLFHFDGRATTVYTRSRDSQVEAVHRVLAATANPQAPGEVTVSNPSDALAAGQAADVTLNGLLLGLGAVALLVGGVGVANTMVISVLERRAEIGLRRSLGATRGQIRLQFLAESLLLSTLGGLGGVLLGIAVTTGYAAYQTWPAVVPAWATAGALAATMFIGGLAGLYPAIRAARMSPTEALGS</sequence>
<dbReference type="RefSeq" id="WP_377433008.1">
    <property type="nucleotide sequence ID" value="NZ_JBHSPR010000084.1"/>
</dbReference>
<feature type="domain" description="ABC3 transporter permease C-terminal" evidence="8">
    <location>
        <begin position="272"/>
        <end position="384"/>
    </location>
</feature>
<comment type="subcellular location">
    <subcellularLocation>
        <location evidence="1">Cell membrane</location>
        <topology evidence="1">Multi-pass membrane protein</topology>
    </subcellularLocation>
</comment>